<dbReference type="InterPro" id="IPR008477">
    <property type="entry name" value="TNFAIP8-like"/>
</dbReference>
<dbReference type="GeneID" id="5889914"/>
<name>A9UVZ6_MONBE</name>
<dbReference type="InterPro" id="IPR038355">
    <property type="entry name" value="TNFAIP8_sf"/>
</dbReference>
<accession>A9UVZ6</accession>
<gene>
    <name evidence="1" type="ORF">MONBRDRAFT_31877</name>
</gene>
<dbReference type="PANTHER" id="PTHR12757">
    <property type="entry name" value="TUMOR NECROSIS FACTOR INDUCED PROTEIN"/>
    <property type="match status" value="1"/>
</dbReference>
<reference evidence="1 2" key="1">
    <citation type="journal article" date="2008" name="Nature">
        <title>The genome of the choanoflagellate Monosiga brevicollis and the origin of metazoans.</title>
        <authorList>
            <consortium name="JGI Sequencing"/>
            <person name="King N."/>
            <person name="Westbrook M.J."/>
            <person name="Young S.L."/>
            <person name="Kuo A."/>
            <person name="Abedin M."/>
            <person name="Chapman J."/>
            <person name="Fairclough S."/>
            <person name="Hellsten U."/>
            <person name="Isogai Y."/>
            <person name="Letunic I."/>
            <person name="Marr M."/>
            <person name="Pincus D."/>
            <person name="Putnam N."/>
            <person name="Rokas A."/>
            <person name="Wright K.J."/>
            <person name="Zuzow R."/>
            <person name="Dirks W."/>
            <person name="Good M."/>
            <person name="Goodstein D."/>
            <person name="Lemons D."/>
            <person name="Li W."/>
            <person name="Lyons J.B."/>
            <person name="Morris A."/>
            <person name="Nichols S."/>
            <person name="Richter D.J."/>
            <person name="Salamov A."/>
            <person name="Bork P."/>
            <person name="Lim W.A."/>
            <person name="Manning G."/>
            <person name="Miller W.T."/>
            <person name="McGinnis W."/>
            <person name="Shapiro H."/>
            <person name="Tjian R."/>
            <person name="Grigoriev I.V."/>
            <person name="Rokhsar D."/>
        </authorList>
    </citation>
    <scope>NUCLEOTIDE SEQUENCE [LARGE SCALE GENOMIC DNA]</scope>
    <source>
        <strain evidence="2">MX1 / ATCC 50154</strain>
    </source>
</reference>
<dbReference type="EMBL" id="CH991547">
    <property type="protein sequence ID" value="EDQ90475.1"/>
    <property type="molecule type" value="Genomic_DNA"/>
</dbReference>
<evidence type="ECO:0000313" key="2">
    <source>
        <dbReference type="Proteomes" id="UP000001357"/>
    </source>
</evidence>
<dbReference type="Gene3D" id="1.20.1440.160">
    <property type="entry name" value="Tumor necrosis factor alpha-induced protein 8-like"/>
    <property type="match status" value="1"/>
</dbReference>
<sequence>MSSDEEMADEPVKGASKSLALRIQKKFLGMTVKSKGSIKNYIDDNSGELLDCLYDLALRELGDKKAAKKVLKDLIKVVVKLGLLYQKGQFNQKELTVGNELRGKFKMAILTMVSYYDVAFTFDAEFLCDLLNQCREALQALIARHLTDKSKGRVNNVFGFYGNGDVLTKLYNTPEYKDLLDNIIKCMRQMIADNVL</sequence>
<evidence type="ECO:0000313" key="1">
    <source>
        <dbReference type="EMBL" id="EDQ90475.1"/>
    </source>
</evidence>
<dbReference type="Pfam" id="PF05527">
    <property type="entry name" value="TNFAIP8"/>
    <property type="match status" value="1"/>
</dbReference>
<dbReference type="PANTHER" id="PTHR12757:SF1">
    <property type="entry name" value="PROTEIN SALIVARY GLANDS MARRED"/>
    <property type="match status" value="1"/>
</dbReference>
<keyword evidence="2" id="KW-1185">Reference proteome</keyword>
<protein>
    <recommendedName>
        <fullName evidence="3">Tumor necrosis factor alpha-induced protein 8-like protein</fullName>
    </recommendedName>
</protein>
<dbReference type="AlphaFoldDB" id="A9UVZ6"/>
<dbReference type="Proteomes" id="UP000001357">
    <property type="component" value="Unassembled WGS sequence"/>
</dbReference>
<dbReference type="RefSeq" id="XP_001744526.1">
    <property type="nucleotide sequence ID" value="XM_001744474.1"/>
</dbReference>
<dbReference type="GO" id="GO:0042981">
    <property type="term" value="P:regulation of apoptotic process"/>
    <property type="evidence" value="ECO:0007669"/>
    <property type="project" value="InterPro"/>
</dbReference>
<dbReference type="eggNOG" id="ENOG502S00N">
    <property type="taxonomic scope" value="Eukaryota"/>
</dbReference>
<dbReference type="InParanoid" id="A9UVZ6"/>
<dbReference type="FunCoup" id="A9UVZ6">
    <property type="interactions" value="625"/>
</dbReference>
<evidence type="ECO:0008006" key="3">
    <source>
        <dbReference type="Google" id="ProtNLM"/>
    </source>
</evidence>
<organism evidence="1 2">
    <name type="scientific">Monosiga brevicollis</name>
    <name type="common">Choanoflagellate</name>
    <dbReference type="NCBI Taxonomy" id="81824"/>
    <lineage>
        <taxon>Eukaryota</taxon>
        <taxon>Choanoflagellata</taxon>
        <taxon>Craspedida</taxon>
        <taxon>Salpingoecidae</taxon>
        <taxon>Monosiga</taxon>
    </lineage>
</organism>
<proteinExistence type="predicted"/>
<dbReference type="GO" id="GO:0005737">
    <property type="term" value="C:cytoplasm"/>
    <property type="evidence" value="ECO:0000318"/>
    <property type="project" value="GO_Central"/>
</dbReference>
<dbReference type="OMA" id="QRICNGL"/>
<dbReference type="KEGG" id="mbr:MONBRDRAFT_31877"/>
<dbReference type="FunFam" id="1.20.1440.160:FF:000001">
    <property type="entry name" value="Tumor necrosis factor alpha-induced protein 8-like 1"/>
    <property type="match status" value="1"/>
</dbReference>